<dbReference type="HOGENOM" id="CLU_2187468_0_0_1"/>
<gene>
    <name evidence="2" type="ORF">AMTR_s00035p00171800</name>
</gene>
<accession>W1PPU9</accession>
<organism evidence="2 3">
    <name type="scientific">Amborella trichopoda</name>
    <dbReference type="NCBI Taxonomy" id="13333"/>
    <lineage>
        <taxon>Eukaryota</taxon>
        <taxon>Viridiplantae</taxon>
        <taxon>Streptophyta</taxon>
        <taxon>Embryophyta</taxon>
        <taxon>Tracheophyta</taxon>
        <taxon>Spermatophyta</taxon>
        <taxon>Magnoliopsida</taxon>
        <taxon>Amborellales</taxon>
        <taxon>Amborellaceae</taxon>
        <taxon>Amborella</taxon>
    </lineage>
</organism>
<proteinExistence type="predicted"/>
<sequence>MTLRLLLRAQKSDPTFICVWLERLVFFSLVIAGLWSPIMAVWVIRLRATGSGGIQQMLTTGMHPIHGKLPVAQDVMEGLADASSLLLFLSSAAGIIILLISGYRPRTIC</sequence>
<name>W1PPU9_AMBTC</name>
<evidence type="ECO:0000313" key="2">
    <source>
        <dbReference type="EMBL" id="ERN12067.1"/>
    </source>
</evidence>
<keyword evidence="1" id="KW-0812">Transmembrane</keyword>
<keyword evidence="1" id="KW-1133">Transmembrane helix</keyword>
<dbReference type="AlphaFoldDB" id="W1PPU9"/>
<dbReference type="Proteomes" id="UP000017836">
    <property type="component" value="Unassembled WGS sequence"/>
</dbReference>
<dbReference type="EMBL" id="KI392639">
    <property type="protein sequence ID" value="ERN12067.1"/>
    <property type="molecule type" value="Genomic_DNA"/>
</dbReference>
<evidence type="ECO:0000313" key="3">
    <source>
        <dbReference type="Proteomes" id="UP000017836"/>
    </source>
</evidence>
<feature type="transmembrane region" description="Helical" evidence="1">
    <location>
        <begin position="20"/>
        <end position="44"/>
    </location>
</feature>
<dbReference type="Gramene" id="ERN12067">
    <property type="protein sequence ID" value="ERN12067"/>
    <property type="gene ID" value="AMTR_s00035p00171800"/>
</dbReference>
<keyword evidence="3" id="KW-1185">Reference proteome</keyword>
<evidence type="ECO:0000256" key="1">
    <source>
        <dbReference type="SAM" id="Phobius"/>
    </source>
</evidence>
<feature type="transmembrane region" description="Helical" evidence="1">
    <location>
        <begin position="85"/>
        <end position="103"/>
    </location>
</feature>
<reference evidence="3" key="1">
    <citation type="journal article" date="2013" name="Science">
        <title>The Amborella genome and the evolution of flowering plants.</title>
        <authorList>
            <consortium name="Amborella Genome Project"/>
        </authorList>
    </citation>
    <scope>NUCLEOTIDE SEQUENCE [LARGE SCALE GENOMIC DNA]</scope>
</reference>
<keyword evidence="1" id="KW-0472">Membrane</keyword>
<protein>
    <submittedName>
        <fullName evidence="2">Uncharacterized protein</fullName>
    </submittedName>
</protein>